<protein>
    <submittedName>
        <fullName evidence="7">MFS transporter</fullName>
    </submittedName>
</protein>
<organism evidence="7 8">
    <name type="scientific">Enemella evansiae</name>
    <dbReference type="NCBI Taxonomy" id="2016499"/>
    <lineage>
        <taxon>Bacteria</taxon>
        <taxon>Bacillati</taxon>
        <taxon>Actinomycetota</taxon>
        <taxon>Actinomycetes</taxon>
        <taxon>Propionibacteriales</taxon>
        <taxon>Propionibacteriaceae</taxon>
        <taxon>Enemella</taxon>
    </lineage>
</organism>
<evidence type="ECO:0000313" key="8">
    <source>
        <dbReference type="Proteomes" id="UP000215896"/>
    </source>
</evidence>
<dbReference type="InterPro" id="IPR036259">
    <property type="entry name" value="MFS_trans_sf"/>
</dbReference>
<feature type="transmembrane region" description="Helical" evidence="5">
    <location>
        <begin position="268"/>
        <end position="287"/>
    </location>
</feature>
<comment type="subcellular location">
    <subcellularLocation>
        <location evidence="1">Cell membrane</location>
        <topology evidence="1">Multi-pass membrane protein</topology>
    </subcellularLocation>
</comment>
<evidence type="ECO:0000256" key="3">
    <source>
        <dbReference type="ARBA" id="ARBA00022989"/>
    </source>
</evidence>
<name>A0A255G5L5_9ACTN</name>
<proteinExistence type="predicted"/>
<evidence type="ECO:0000259" key="6">
    <source>
        <dbReference type="PROSITE" id="PS50850"/>
    </source>
</evidence>
<feature type="transmembrane region" description="Helical" evidence="5">
    <location>
        <begin position="12"/>
        <end position="30"/>
    </location>
</feature>
<feature type="transmembrane region" description="Helical" evidence="5">
    <location>
        <begin position="352"/>
        <end position="377"/>
    </location>
</feature>
<feature type="transmembrane region" description="Helical" evidence="5">
    <location>
        <begin position="293"/>
        <end position="314"/>
    </location>
</feature>
<keyword evidence="2 5" id="KW-0812">Transmembrane</keyword>
<dbReference type="PANTHER" id="PTHR23508:SF10">
    <property type="entry name" value="CARBOXYLIC ACID TRANSPORTER PROTEIN HOMOLOG"/>
    <property type="match status" value="1"/>
</dbReference>
<keyword evidence="3 5" id="KW-1133">Transmembrane helix</keyword>
<dbReference type="Gene3D" id="1.20.1250.20">
    <property type="entry name" value="MFS general substrate transporter like domains"/>
    <property type="match status" value="2"/>
</dbReference>
<dbReference type="OrthoDB" id="9787026at2"/>
<feature type="transmembrane region" description="Helical" evidence="5">
    <location>
        <begin position="36"/>
        <end position="56"/>
    </location>
</feature>
<dbReference type="InterPro" id="IPR005829">
    <property type="entry name" value="Sugar_transporter_CS"/>
</dbReference>
<feature type="domain" description="Major facilitator superfamily (MFS) profile" evidence="6">
    <location>
        <begin position="1"/>
        <end position="381"/>
    </location>
</feature>
<evidence type="ECO:0000256" key="4">
    <source>
        <dbReference type="ARBA" id="ARBA00023136"/>
    </source>
</evidence>
<dbReference type="PROSITE" id="PS00217">
    <property type="entry name" value="SUGAR_TRANSPORT_2"/>
    <property type="match status" value="1"/>
</dbReference>
<evidence type="ECO:0000256" key="2">
    <source>
        <dbReference type="ARBA" id="ARBA00022692"/>
    </source>
</evidence>
<feature type="transmembrane region" description="Helical" evidence="5">
    <location>
        <begin position="326"/>
        <end position="346"/>
    </location>
</feature>
<dbReference type="GO" id="GO:0046943">
    <property type="term" value="F:carboxylic acid transmembrane transporter activity"/>
    <property type="evidence" value="ECO:0007669"/>
    <property type="project" value="TreeGrafter"/>
</dbReference>
<dbReference type="EMBL" id="NMVO01000016">
    <property type="protein sequence ID" value="OYO10762.1"/>
    <property type="molecule type" value="Genomic_DNA"/>
</dbReference>
<comment type="caution">
    <text evidence="7">The sequence shown here is derived from an EMBL/GenBank/DDBJ whole genome shotgun (WGS) entry which is preliminary data.</text>
</comment>
<feature type="transmembrane region" description="Helical" evidence="5">
    <location>
        <begin position="123"/>
        <end position="145"/>
    </location>
</feature>
<reference evidence="7 8" key="1">
    <citation type="submission" date="2017-07" db="EMBL/GenBank/DDBJ databases">
        <title>Draft whole genome sequences of clinical Proprionibacteriaceae strains.</title>
        <authorList>
            <person name="Bernier A.-M."/>
            <person name="Bernard K."/>
            <person name="Domingo M.-C."/>
        </authorList>
    </citation>
    <scope>NUCLEOTIDE SEQUENCE [LARGE SCALE GENOMIC DNA]</scope>
    <source>
        <strain evidence="7 8">NML 030167</strain>
    </source>
</reference>
<dbReference type="GO" id="GO:0005886">
    <property type="term" value="C:plasma membrane"/>
    <property type="evidence" value="ECO:0007669"/>
    <property type="project" value="UniProtKB-SubCell"/>
</dbReference>
<dbReference type="PROSITE" id="PS50850">
    <property type="entry name" value="MFS"/>
    <property type="match status" value="1"/>
</dbReference>
<feature type="transmembrane region" description="Helical" evidence="5">
    <location>
        <begin position="90"/>
        <end position="111"/>
    </location>
</feature>
<dbReference type="Pfam" id="PF07690">
    <property type="entry name" value="MFS_1"/>
    <property type="match status" value="1"/>
</dbReference>
<sequence>MASSVGYAMDGFDLLILSFSLTAIAATFGLNTGQSGMLATVTLIGAVLGGFIGGIASDRIGRVKVLTISILVFAIFTAATGLAPNHGLLVLFRFLSGIGLGAEYGVGMTLATEAWPAKWRARAASFVAVGWQVGVLLAAAVSAWALSNPAIGWRGLFLIGAIPAVLAFFTRRHVDEPEMYTQMKRSSNPLRELFNSPERTRHSIAIVVLTSVQNFGYYGLMVWLPSFLSKQHGFSVTKSALWTAVTVIGMIIGILVFGFLADRVGRRPMFIIYQLGAAITVVAYSQLSSPMALLIGGAIMGAFVNGMMGGYGALTAELFPTHARGTAQNVLFNVGRGVGGFAPWLIGLVAGAWSFGFAIGLLALIYVLDLIVTIFLVPERRGASLDGVGEGSVPI</sequence>
<dbReference type="PANTHER" id="PTHR23508">
    <property type="entry name" value="CARBOXYLIC ACID TRANSPORTER PROTEIN HOMOLOG"/>
    <property type="match status" value="1"/>
</dbReference>
<keyword evidence="8" id="KW-1185">Reference proteome</keyword>
<evidence type="ECO:0000256" key="1">
    <source>
        <dbReference type="ARBA" id="ARBA00004651"/>
    </source>
</evidence>
<feature type="transmembrane region" description="Helical" evidence="5">
    <location>
        <begin position="240"/>
        <end position="261"/>
    </location>
</feature>
<dbReference type="SUPFAM" id="SSF103473">
    <property type="entry name" value="MFS general substrate transporter"/>
    <property type="match status" value="1"/>
</dbReference>
<keyword evidence="4 5" id="KW-0472">Membrane</keyword>
<dbReference type="InterPro" id="IPR020846">
    <property type="entry name" value="MFS_dom"/>
</dbReference>
<dbReference type="Proteomes" id="UP000215896">
    <property type="component" value="Unassembled WGS sequence"/>
</dbReference>
<feature type="transmembrane region" description="Helical" evidence="5">
    <location>
        <begin position="63"/>
        <end position="84"/>
    </location>
</feature>
<feature type="transmembrane region" description="Helical" evidence="5">
    <location>
        <begin position="204"/>
        <end position="228"/>
    </location>
</feature>
<dbReference type="AlphaFoldDB" id="A0A255G5L5"/>
<feature type="transmembrane region" description="Helical" evidence="5">
    <location>
        <begin position="151"/>
        <end position="169"/>
    </location>
</feature>
<evidence type="ECO:0000256" key="5">
    <source>
        <dbReference type="SAM" id="Phobius"/>
    </source>
</evidence>
<gene>
    <name evidence="7" type="ORF">CGZ94_16420</name>
</gene>
<evidence type="ECO:0000313" key="7">
    <source>
        <dbReference type="EMBL" id="OYO10762.1"/>
    </source>
</evidence>
<accession>A0A255G5L5</accession>
<dbReference type="InterPro" id="IPR011701">
    <property type="entry name" value="MFS"/>
</dbReference>